<evidence type="ECO:0000313" key="3">
    <source>
        <dbReference type="Proteomes" id="UP001500305"/>
    </source>
</evidence>
<name>A0ABP5RQ53_9ACTN</name>
<evidence type="ECO:0000313" key="2">
    <source>
        <dbReference type="EMBL" id="GAA2267662.1"/>
    </source>
</evidence>
<comment type="caution">
    <text evidence="2">The sequence shown here is derived from an EMBL/GenBank/DDBJ whole genome shotgun (WGS) entry which is preliminary data.</text>
</comment>
<reference evidence="3" key="1">
    <citation type="journal article" date="2019" name="Int. J. Syst. Evol. Microbiol.">
        <title>The Global Catalogue of Microorganisms (GCM) 10K type strain sequencing project: providing services to taxonomists for standard genome sequencing and annotation.</title>
        <authorList>
            <consortium name="The Broad Institute Genomics Platform"/>
            <consortium name="The Broad Institute Genome Sequencing Center for Infectious Disease"/>
            <person name="Wu L."/>
            <person name="Ma J."/>
        </authorList>
    </citation>
    <scope>NUCLEOTIDE SEQUENCE [LARGE SCALE GENOMIC DNA]</scope>
    <source>
        <strain evidence="3">JCM 7356</strain>
    </source>
</reference>
<dbReference type="EMBL" id="BAAATR010000035">
    <property type="protein sequence ID" value="GAA2267662.1"/>
    <property type="molecule type" value="Genomic_DNA"/>
</dbReference>
<feature type="region of interest" description="Disordered" evidence="1">
    <location>
        <begin position="1"/>
        <end position="40"/>
    </location>
</feature>
<dbReference type="Pfam" id="PF11528">
    <property type="entry name" value="DUF3224"/>
    <property type="match status" value="1"/>
</dbReference>
<protein>
    <recommendedName>
        <fullName evidence="4">DUF3224 domain-containing protein</fullName>
    </recommendedName>
</protein>
<evidence type="ECO:0008006" key="4">
    <source>
        <dbReference type="Google" id="ProtNLM"/>
    </source>
</evidence>
<dbReference type="Proteomes" id="UP001500305">
    <property type="component" value="Unassembled WGS sequence"/>
</dbReference>
<accession>A0ABP5RQ53</accession>
<organism evidence="2 3">
    <name type="scientific">Kitasatospora cystarginea</name>
    <dbReference type="NCBI Taxonomy" id="58350"/>
    <lineage>
        <taxon>Bacteria</taxon>
        <taxon>Bacillati</taxon>
        <taxon>Actinomycetota</taxon>
        <taxon>Actinomycetes</taxon>
        <taxon>Kitasatosporales</taxon>
        <taxon>Streptomycetaceae</taxon>
        <taxon>Kitasatospora</taxon>
    </lineage>
</organism>
<dbReference type="InterPro" id="IPR021607">
    <property type="entry name" value="DUF3224"/>
</dbReference>
<evidence type="ECO:0000256" key="1">
    <source>
        <dbReference type="SAM" id="MobiDB-lite"/>
    </source>
</evidence>
<dbReference type="SUPFAM" id="SSF159238">
    <property type="entry name" value="SO1590-like"/>
    <property type="match status" value="1"/>
</dbReference>
<gene>
    <name evidence="2" type="ORF">GCM10010430_61060</name>
</gene>
<keyword evidence="3" id="KW-1185">Reference proteome</keyword>
<proteinExistence type="predicted"/>
<dbReference type="Gene3D" id="2.40.350.10">
    <property type="entry name" value="SO1590-like"/>
    <property type="match status" value="1"/>
</dbReference>
<dbReference type="InterPro" id="IPR023159">
    <property type="entry name" value="SO1590-like_sf"/>
</dbReference>
<sequence>MLVRRRAGAEDISQPPRLGESADAGYERPGASRAGTRHGCARDIRSRRGLLMSTNATGTRTLKSWEEQDFTEADGRKLTRSAVEYSYSGDIEGQGVQEYVMFYRSETSTSFVGLEQITGRLGGRSGSFVLQHTGELTGTTAEVSWTVVPGSGTGELAGLTGSGGFTATHEEAGNATYRLDYDFR</sequence>